<gene>
    <name evidence="1" type="ORF">SAMN05216243_2181</name>
</gene>
<dbReference type="Proteomes" id="UP000198694">
    <property type="component" value="Unassembled WGS sequence"/>
</dbReference>
<accession>A0A1G8ZRB5</accession>
<sequence>MKEYSVTPNKNAEGWYVKIEDVAPTDLYSKKDDAIAEATKLAENDTPSRLMILDENHEVIDEKKYQ</sequence>
<evidence type="ECO:0000313" key="2">
    <source>
        <dbReference type="Proteomes" id="UP000198694"/>
    </source>
</evidence>
<name>A0A1G8ZRB5_9BACI</name>
<organism evidence="1 2">
    <name type="scientific">Sediminibacillus albus</name>
    <dbReference type="NCBI Taxonomy" id="407036"/>
    <lineage>
        <taxon>Bacteria</taxon>
        <taxon>Bacillati</taxon>
        <taxon>Bacillota</taxon>
        <taxon>Bacilli</taxon>
        <taxon>Bacillales</taxon>
        <taxon>Bacillaceae</taxon>
        <taxon>Sediminibacillus</taxon>
    </lineage>
</organism>
<evidence type="ECO:0008006" key="3">
    <source>
        <dbReference type="Google" id="ProtNLM"/>
    </source>
</evidence>
<keyword evidence="2" id="KW-1185">Reference proteome</keyword>
<protein>
    <recommendedName>
        <fullName evidence="3">DUF2188 domain-containing protein</fullName>
    </recommendedName>
</protein>
<evidence type="ECO:0000313" key="1">
    <source>
        <dbReference type="EMBL" id="SDK17652.1"/>
    </source>
</evidence>
<dbReference type="AlphaFoldDB" id="A0A1G8ZRB5"/>
<dbReference type="Pfam" id="PF09954">
    <property type="entry name" value="DUF2188"/>
    <property type="match status" value="1"/>
</dbReference>
<reference evidence="1 2" key="1">
    <citation type="submission" date="2016-10" db="EMBL/GenBank/DDBJ databases">
        <authorList>
            <person name="de Groot N.N."/>
        </authorList>
    </citation>
    <scope>NUCLEOTIDE SEQUENCE [LARGE SCALE GENOMIC DNA]</scope>
    <source>
        <strain evidence="1 2">CGMCC 1.6502</strain>
    </source>
</reference>
<proteinExistence type="predicted"/>
<dbReference type="EMBL" id="FNFL01000003">
    <property type="protein sequence ID" value="SDK17652.1"/>
    <property type="molecule type" value="Genomic_DNA"/>
</dbReference>
<dbReference type="OrthoDB" id="2428875at2"/>
<dbReference type="RefSeq" id="WP_093213956.1">
    <property type="nucleotide sequence ID" value="NZ_FNFL01000003.1"/>
</dbReference>
<dbReference type="InterPro" id="IPR018691">
    <property type="entry name" value="DUF2188"/>
</dbReference>